<comment type="similarity">
    <text evidence="2">Belongs to the class-V pyridoxal-phosphate-dependent aminotransferase family. Csd subfamily.</text>
</comment>
<feature type="domain" description="Aminotransferase class V" evidence="7">
    <location>
        <begin position="25"/>
        <end position="394"/>
    </location>
</feature>
<keyword evidence="4" id="KW-0808">Transferase</keyword>
<dbReference type="CDD" id="cd06453">
    <property type="entry name" value="SufS_like"/>
    <property type="match status" value="1"/>
</dbReference>
<evidence type="ECO:0000256" key="3">
    <source>
        <dbReference type="ARBA" id="ARBA00012239"/>
    </source>
</evidence>
<dbReference type="Gene3D" id="3.40.640.10">
    <property type="entry name" value="Type I PLP-dependent aspartate aminotransferase-like (Major domain)"/>
    <property type="match status" value="1"/>
</dbReference>
<dbReference type="EC" id="2.8.1.7" evidence="3"/>
<dbReference type="EMBL" id="PXYW01000022">
    <property type="protein sequence ID" value="PSR33342.1"/>
    <property type="molecule type" value="Genomic_DNA"/>
</dbReference>
<dbReference type="InterPro" id="IPR015421">
    <property type="entry name" value="PyrdxlP-dep_Trfase_major"/>
</dbReference>
<dbReference type="Gene3D" id="3.90.1150.10">
    <property type="entry name" value="Aspartate Aminotransferase, domain 1"/>
    <property type="match status" value="1"/>
</dbReference>
<dbReference type="NCBIfam" id="TIGR01979">
    <property type="entry name" value="sufS"/>
    <property type="match status" value="1"/>
</dbReference>
<dbReference type="Pfam" id="PF00266">
    <property type="entry name" value="Aminotran_5"/>
    <property type="match status" value="1"/>
</dbReference>
<protein>
    <recommendedName>
        <fullName evidence="3">cysteine desulfurase</fullName>
        <ecNumber evidence="3">2.8.1.7</ecNumber>
    </recommendedName>
</protein>
<dbReference type="InterPro" id="IPR015422">
    <property type="entry name" value="PyrdxlP-dep_Trfase_small"/>
</dbReference>
<dbReference type="GO" id="GO:0006534">
    <property type="term" value="P:cysteine metabolic process"/>
    <property type="evidence" value="ECO:0007669"/>
    <property type="project" value="InterPro"/>
</dbReference>
<evidence type="ECO:0000259" key="7">
    <source>
        <dbReference type="Pfam" id="PF00266"/>
    </source>
</evidence>
<dbReference type="PANTHER" id="PTHR43586:SF8">
    <property type="entry name" value="CYSTEINE DESULFURASE 1, CHLOROPLASTIC"/>
    <property type="match status" value="1"/>
</dbReference>
<dbReference type="GO" id="GO:0031071">
    <property type="term" value="F:cysteine desulfurase activity"/>
    <property type="evidence" value="ECO:0007669"/>
    <property type="project" value="UniProtKB-EC"/>
</dbReference>
<dbReference type="InterPro" id="IPR015424">
    <property type="entry name" value="PyrdxlP-dep_Trfase"/>
</dbReference>
<evidence type="ECO:0000256" key="6">
    <source>
        <dbReference type="ARBA" id="ARBA00050776"/>
    </source>
</evidence>
<keyword evidence="5" id="KW-0663">Pyridoxal phosphate</keyword>
<dbReference type="SUPFAM" id="SSF53383">
    <property type="entry name" value="PLP-dependent transferases"/>
    <property type="match status" value="1"/>
</dbReference>
<dbReference type="InterPro" id="IPR016454">
    <property type="entry name" value="Cysteine_dSase"/>
</dbReference>
<evidence type="ECO:0000256" key="2">
    <source>
        <dbReference type="ARBA" id="ARBA00010447"/>
    </source>
</evidence>
<reference evidence="8 9" key="1">
    <citation type="journal article" date="2014" name="BMC Genomics">
        <title>Comparison of environmental and isolate Sulfobacillus genomes reveals diverse carbon, sulfur, nitrogen, and hydrogen metabolisms.</title>
        <authorList>
            <person name="Justice N.B."/>
            <person name="Norman A."/>
            <person name="Brown C.T."/>
            <person name="Singh A."/>
            <person name="Thomas B.C."/>
            <person name="Banfield J.F."/>
        </authorList>
    </citation>
    <scope>NUCLEOTIDE SEQUENCE [LARGE SCALE GENOMIC DNA]</scope>
    <source>
        <strain evidence="8">AMDSBA4</strain>
    </source>
</reference>
<dbReference type="InterPro" id="IPR000192">
    <property type="entry name" value="Aminotrans_V_dom"/>
</dbReference>
<dbReference type="AlphaFoldDB" id="A0A2T2XFX6"/>
<sequence length="407" mass="44409">MIDALVDLKRDFPILSRQINGHRLVYLDSAATSQKPQTVIDAEIDFYTRHNANVLRSVHTLAEEATTLYADARQTVARFIHARHAEEVVFTRGTTESLNLVARGWGDKFLTAGDEIVVSPMEHHSNLIPWQQVALRTGAQLKFIELTPDGQITRQAAEEAIGPHTRVVALSAISNVLGTINPISDIAAMAHAVGAVMVVDGAQSVPHQPTDVTTLGADFLAFSGHKMCGPTGIGVLWGKLSLLEACDPVIFGGEMIAFVDRDHATWAEVPEKFEGGTPNIAGAVGLAAAIRYLEGVGMDRIYQHSIRLGEEAFRRLSRIEGVQVYGPSHPRSGLVAFNIDHVHPHDVAQVFDAQGVAIRAGHHCAQPLMQWLGVGSTARASFYFYNTDEDLDALGDAILETKRYFRR</sequence>
<evidence type="ECO:0000313" key="8">
    <source>
        <dbReference type="EMBL" id="PSR33342.1"/>
    </source>
</evidence>
<evidence type="ECO:0000313" key="9">
    <source>
        <dbReference type="Proteomes" id="UP000242972"/>
    </source>
</evidence>
<gene>
    <name evidence="8" type="ORF">C7B46_10390</name>
</gene>
<dbReference type="InterPro" id="IPR010970">
    <property type="entry name" value="Cys_dSase_SufS"/>
</dbReference>
<comment type="caution">
    <text evidence="8">The sequence shown here is derived from an EMBL/GenBank/DDBJ whole genome shotgun (WGS) entry which is preliminary data.</text>
</comment>
<organism evidence="8 9">
    <name type="scientific">Sulfobacillus benefaciens</name>
    <dbReference type="NCBI Taxonomy" id="453960"/>
    <lineage>
        <taxon>Bacteria</taxon>
        <taxon>Bacillati</taxon>
        <taxon>Bacillota</taxon>
        <taxon>Clostridia</taxon>
        <taxon>Eubacteriales</taxon>
        <taxon>Clostridiales Family XVII. Incertae Sedis</taxon>
        <taxon>Sulfobacillus</taxon>
    </lineage>
</organism>
<dbReference type="PIRSF" id="PIRSF005572">
    <property type="entry name" value="NifS"/>
    <property type="match status" value="1"/>
</dbReference>
<dbReference type="PANTHER" id="PTHR43586">
    <property type="entry name" value="CYSTEINE DESULFURASE"/>
    <property type="match status" value="1"/>
</dbReference>
<evidence type="ECO:0000256" key="1">
    <source>
        <dbReference type="ARBA" id="ARBA00001933"/>
    </source>
</evidence>
<comment type="cofactor">
    <cofactor evidence="1">
        <name>pyridoxal 5'-phosphate</name>
        <dbReference type="ChEBI" id="CHEBI:597326"/>
    </cofactor>
</comment>
<dbReference type="GO" id="GO:0030170">
    <property type="term" value="F:pyridoxal phosphate binding"/>
    <property type="evidence" value="ECO:0007669"/>
    <property type="project" value="InterPro"/>
</dbReference>
<evidence type="ECO:0000256" key="5">
    <source>
        <dbReference type="ARBA" id="ARBA00022898"/>
    </source>
</evidence>
<name>A0A2T2XFX6_9FIRM</name>
<accession>A0A2T2XFX6</accession>
<proteinExistence type="inferred from homology"/>
<evidence type="ECO:0000256" key="4">
    <source>
        <dbReference type="ARBA" id="ARBA00022679"/>
    </source>
</evidence>
<dbReference type="Proteomes" id="UP000242972">
    <property type="component" value="Unassembled WGS sequence"/>
</dbReference>
<comment type="catalytic activity">
    <reaction evidence="6">
        <text>(sulfur carrier)-H + L-cysteine = (sulfur carrier)-SH + L-alanine</text>
        <dbReference type="Rhea" id="RHEA:43892"/>
        <dbReference type="Rhea" id="RHEA-COMP:14737"/>
        <dbReference type="Rhea" id="RHEA-COMP:14739"/>
        <dbReference type="ChEBI" id="CHEBI:29917"/>
        <dbReference type="ChEBI" id="CHEBI:35235"/>
        <dbReference type="ChEBI" id="CHEBI:57972"/>
        <dbReference type="ChEBI" id="CHEBI:64428"/>
        <dbReference type="EC" id="2.8.1.7"/>
    </reaction>
</comment>